<comment type="caution">
    <text evidence="1">The sequence shown here is derived from an EMBL/GenBank/DDBJ whole genome shotgun (WGS) entry which is preliminary data.</text>
</comment>
<proteinExistence type="predicted"/>
<dbReference type="AlphaFoldDB" id="A0A242AT26"/>
<reference evidence="1 2" key="1">
    <citation type="submission" date="2017-05" db="EMBL/GenBank/DDBJ databases">
        <title>The Genome Sequence of Enterococcus faecium 7H8_DIV0219.</title>
        <authorList>
            <consortium name="The Broad Institute Genomics Platform"/>
            <consortium name="The Broad Institute Genomic Center for Infectious Diseases"/>
            <person name="Earl A."/>
            <person name="Manson A."/>
            <person name="Schwartman J."/>
            <person name="Gilmore M."/>
            <person name="Abouelleil A."/>
            <person name="Cao P."/>
            <person name="Chapman S."/>
            <person name="Cusick C."/>
            <person name="Shea T."/>
            <person name="Young S."/>
            <person name="Neafsey D."/>
            <person name="Nusbaum C."/>
            <person name="Birren B."/>
        </authorList>
    </citation>
    <scope>NUCLEOTIDE SEQUENCE [LARGE SCALE GENOMIC DNA]</scope>
    <source>
        <strain evidence="1 2">7H8_DIV0219</strain>
    </source>
</reference>
<evidence type="ECO:0000313" key="2">
    <source>
        <dbReference type="Proteomes" id="UP000194885"/>
    </source>
</evidence>
<accession>A0A242AT26</accession>
<gene>
    <name evidence="1" type="ORF">A5810_003079</name>
</gene>
<dbReference type="Proteomes" id="UP000194885">
    <property type="component" value="Unassembled WGS sequence"/>
</dbReference>
<name>A0A242AT26_ENTFC</name>
<evidence type="ECO:0000313" key="1">
    <source>
        <dbReference type="EMBL" id="OTN83906.1"/>
    </source>
</evidence>
<dbReference type="EMBL" id="NGKW01000022">
    <property type="protein sequence ID" value="OTN83906.1"/>
    <property type="molecule type" value="Genomic_DNA"/>
</dbReference>
<organism evidence="1 2">
    <name type="scientific">Enterococcus faecium</name>
    <name type="common">Streptococcus faecium</name>
    <dbReference type="NCBI Taxonomy" id="1352"/>
    <lineage>
        <taxon>Bacteria</taxon>
        <taxon>Bacillati</taxon>
        <taxon>Bacillota</taxon>
        <taxon>Bacilli</taxon>
        <taxon>Lactobacillales</taxon>
        <taxon>Enterococcaceae</taxon>
        <taxon>Enterococcus</taxon>
    </lineage>
</organism>
<sequence>MNQPAFLAPLPLEVFIDLLQEKGRGRFKNPEKIAQAIQRAIRSSYRLGSVTQESINAVLGVIVC</sequence>
<protein>
    <submittedName>
        <fullName evidence="1">Transposase</fullName>
    </submittedName>
</protein>